<dbReference type="EMBL" id="KZ418769">
    <property type="protein sequence ID" value="PIO53133.1"/>
    <property type="molecule type" value="Genomic_DNA"/>
</dbReference>
<protein>
    <submittedName>
        <fullName evidence="1">Uncharacterized protein</fullName>
    </submittedName>
</protein>
<organism evidence="1 2">
    <name type="scientific">Teladorsagia circumcincta</name>
    <name type="common">Brown stomach worm</name>
    <name type="synonym">Ostertagia circumcincta</name>
    <dbReference type="NCBI Taxonomy" id="45464"/>
    <lineage>
        <taxon>Eukaryota</taxon>
        <taxon>Metazoa</taxon>
        <taxon>Ecdysozoa</taxon>
        <taxon>Nematoda</taxon>
        <taxon>Chromadorea</taxon>
        <taxon>Rhabditida</taxon>
        <taxon>Rhabditina</taxon>
        <taxon>Rhabditomorpha</taxon>
        <taxon>Strongyloidea</taxon>
        <taxon>Trichostrongylidae</taxon>
        <taxon>Teladorsagia</taxon>
    </lineage>
</organism>
<accession>A0A2G9T5A7</accession>
<evidence type="ECO:0000313" key="2">
    <source>
        <dbReference type="Proteomes" id="UP000230423"/>
    </source>
</evidence>
<proteinExistence type="predicted"/>
<keyword evidence="2" id="KW-1185">Reference proteome</keyword>
<name>A0A2G9T5A7_TELCI</name>
<reference evidence="1 2" key="1">
    <citation type="submission" date="2015-09" db="EMBL/GenBank/DDBJ databases">
        <title>Draft genome of the parasitic nematode Teladorsagia circumcincta isolate WARC Sus (inbred).</title>
        <authorList>
            <person name="Mitreva M."/>
        </authorList>
    </citation>
    <scope>NUCLEOTIDE SEQUENCE [LARGE SCALE GENOMIC DNA]</scope>
    <source>
        <strain evidence="1 2">S</strain>
    </source>
</reference>
<dbReference type="OrthoDB" id="292964at2759"/>
<evidence type="ECO:0000313" key="1">
    <source>
        <dbReference type="EMBL" id="PIO53133.1"/>
    </source>
</evidence>
<feature type="non-terminal residue" evidence="1">
    <location>
        <position position="1"/>
    </location>
</feature>
<gene>
    <name evidence="1" type="ORF">TELCIR_25547</name>
</gene>
<dbReference type="AlphaFoldDB" id="A0A2G9T5A7"/>
<dbReference type="Proteomes" id="UP000230423">
    <property type="component" value="Unassembled WGS sequence"/>
</dbReference>
<feature type="non-terminal residue" evidence="1">
    <location>
        <position position="66"/>
    </location>
</feature>
<sequence length="66" mass="7794">FIEECKEFASWGLRPPLLTIPMSDSYISFYEVMSYVTHLLAKLWDEDCDAKLSDTELEQMYEDLHV</sequence>